<sequence>MTDICITADGELITVIQSDDIFQLLKLPSRTKTDAVQVTELPLYLRNHVLVIDSASSGAGRGASPGIYQQVIQPLFEILAIKHQYVLTQSATHIAEIAASLSHERDTTVLIISGDTSIQEFVNGLGKIATPKKIFIATIPHGTGNALSRSLRPDNGPLLAVKSLLEGSFGAFPIYEVQFPPLSSFVASSEPVSLLKFVVVLSWGFHASLVADSDTPEMRKLGLQRFQVAAQDNLKREQIYHGTVEILAKGNVLTADNGPFSYVVVTPVTRFEPTFEISPQGNVFENSLYLVSFKGVEKNEEILEIMHKVYAAGSHIHDPRVTYQKIMPGDVLKLAVNESGETKRRVCVDGAIVASGKGAIEVTCLGNHVNGWDLRLIG</sequence>
<dbReference type="GeneID" id="30147995"/>
<dbReference type="OrthoDB" id="3853857at2759"/>
<dbReference type="Gene3D" id="3.40.50.10330">
    <property type="entry name" value="Probable inorganic polyphosphate/atp-NAD kinase, domain 1"/>
    <property type="match status" value="1"/>
</dbReference>
<keyword evidence="3" id="KW-1185">Reference proteome</keyword>
<dbReference type="AlphaFoldDB" id="A0A1E3QI56"/>
<dbReference type="InterPro" id="IPR050187">
    <property type="entry name" value="Lipid_Phosphate_FormReg"/>
</dbReference>
<dbReference type="STRING" id="984486.A0A1E3QI56"/>
<organism evidence="2 3">
    <name type="scientific">Babjeviella inositovora NRRL Y-12698</name>
    <dbReference type="NCBI Taxonomy" id="984486"/>
    <lineage>
        <taxon>Eukaryota</taxon>
        <taxon>Fungi</taxon>
        <taxon>Dikarya</taxon>
        <taxon>Ascomycota</taxon>
        <taxon>Saccharomycotina</taxon>
        <taxon>Pichiomycetes</taxon>
        <taxon>Serinales incertae sedis</taxon>
        <taxon>Babjeviella</taxon>
    </lineage>
</organism>
<dbReference type="InterPro" id="IPR017438">
    <property type="entry name" value="ATP-NAD_kinase_N"/>
</dbReference>
<reference evidence="3" key="1">
    <citation type="submission" date="2016-05" db="EMBL/GenBank/DDBJ databases">
        <title>Comparative genomics of biotechnologically important yeasts.</title>
        <authorList>
            <consortium name="DOE Joint Genome Institute"/>
            <person name="Riley R."/>
            <person name="Haridas S."/>
            <person name="Wolfe K.H."/>
            <person name="Lopes M.R."/>
            <person name="Hittinger C.T."/>
            <person name="Goker M."/>
            <person name="Salamov A."/>
            <person name="Wisecaver J."/>
            <person name="Long T.M."/>
            <person name="Aerts A.L."/>
            <person name="Barry K."/>
            <person name="Choi C."/>
            <person name="Clum A."/>
            <person name="Coughlan A.Y."/>
            <person name="Deshpande S."/>
            <person name="Douglass A.P."/>
            <person name="Hanson S.J."/>
            <person name="Klenk H.-P."/>
            <person name="Labutti K."/>
            <person name="Lapidus A."/>
            <person name="Lindquist E."/>
            <person name="Lipzen A."/>
            <person name="Meier-Kolthoff J.P."/>
            <person name="Ohm R.A."/>
            <person name="Otillar R.P."/>
            <person name="Pangilinan J."/>
            <person name="Peng Y."/>
            <person name="Rokas A."/>
            <person name="Rosa C.A."/>
            <person name="Scheuner C."/>
            <person name="Sibirny A.A."/>
            <person name="Slot J.C."/>
            <person name="Stielow J.B."/>
            <person name="Sun H."/>
            <person name="Kurtzman C.P."/>
            <person name="Blackwell M."/>
            <person name="Grigoriev I.V."/>
            <person name="Jeffries T.W."/>
        </authorList>
    </citation>
    <scope>NUCLEOTIDE SEQUENCE [LARGE SCALE GENOMIC DNA]</scope>
    <source>
        <strain evidence="3">NRRL Y-12698</strain>
    </source>
</reference>
<dbReference type="PANTHER" id="PTHR12358:SF108">
    <property type="entry name" value="DAGKC DOMAIN-CONTAINING PROTEIN"/>
    <property type="match status" value="1"/>
</dbReference>
<name>A0A1E3QI56_9ASCO</name>
<proteinExistence type="predicted"/>
<dbReference type="PROSITE" id="PS50146">
    <property type="entry name" value="DAGK"/>
    <property type="match status" value="1"/>
</dbReference>
<protein>
    <recommendedName>
        <fullName evidence="1">DAGKc domain-containing protein</fullName>
    </recommendedName>
</protein>
<evidence type="ECO:0000259" key="1">
    <source>
        <dbReference type="PROSITE" id="PS50146"/>
    </source>
</evidence>
<dbReference type="InterPro" id="IPR016064">
    <property type="entry name" value="NAD/diacylglycerol_kinase_sf"/>
</dbReference>
<dbReference type="Proteomes" id="UP000094336">
    <property type="component" value="Unassembled WGS sequence"/>
</dbReference>
<dbReference type="GO" id="GO:0001727">
    <property type="term" value="F:lipid kinase activity"/>
    <property type="evidence" value="ECO:0007669"/>
    <property type="project" value="TreeGrafter"/>
</dbReference>
<dbReference type="SMART" id="SM00046">
    <property type="entry name" value="DAGKc"/>
    <property type="match status" value="1"/>
</dbReference>
<gene>
    <name evidence="2" type="ORF">BABINDRAFT_163851</name>
</gene>
<dbReference type="GO" id="GO:0016020">
    <property type="term" value="C:membrane"/>
    <property type="evidence" value="ECO:0007669"/>
    <property type="project" value="TreeGrafter"/>
</dbReference>
<dbReference type="PANTHER" id="PTHR12358">
    <property type="entry name" value="SPHINGOSINE KINASE"/>
    <property type="match status" value="1"/>
</dbReference>
<dbReference type="RefSeq" id="XP_018982452.1">
    <property type="nucleotide sequence ID" value="XM_019130142.1"/>
</dbReference>
<accession>A0A1E3QI56</accession>
<feature type="domain" description="DAGKc" evidence="1">
    <location>
        <begin position="59"/>
        <end position="181"/>
    </location>
</feature>
<evidence type="ECO:0000313" key="3">
    <source>
        <dbReference type="Proteomes" id="UP000094336"/>
    </source>
</evidence>
<dbReference type="InterPro" id="IPR001206">
    <property type="entry name" value="Diacylglycerol_kinase_cat_dom"/>
</dbReference>
<dbReference type="Gene3D" id="2.60.200.40">
    <property type="match status" value="1"/>
</dbReference>
<evidence type="ECO:0000313" key="2">
    <source>
        <dbReference type="EMBL" id="ODQ77124.1"/>
    </source>
</evidence>
<dbReference type="SUPFAM" id="SSF111331">
    <property type="entry name" value="NAD kinase/diacylglycerol kinase-like"/>
    <property type="match status" value="1"/>
</dbReference>
<dbReference type="Pfam" id="PF00781">
    <property type="entry name" value="DAGK_cat"/>
    <property type="match status" value="1"/>
</dbReference>
<dbReference type="GO" id="GO:0005737">
    <property type="term" value="C:cytoplasm"/>
    <property type="evidence" value="ECO:0007669"/>
    <property type="project" value="TreeGrafter"/>
</dbReference>
<dbReference type="EMBL" id="KV454443">
    <property type="protein sequence ID" value="ODQ77124.1"/>
    <property type="molecule type" value="Genomic_DNA"/>
</dbReference>
<dbReference type="GO" id="GO:0046512">
    <property type="term" value="P:sphingosine biosynthetic process"/>
    <property type="evidence" value="ECO:0007669"/>
    <property type="project" value="TreeGrafter"/>
</dbReference>